<feature type="domain" description="G-protein coupled receptors family 1 profile" evidence="9">
    <location>
        <begin position="30"/>
        <end position="353"/>
    </location>
</feature>
<dbReference type="GO" id="GO:0004930">
    <property type="term" value="F:G protein-coupled receptor activity"/>
    <property type="evidence" value="ECO:0007669"/>
    <property type="project" value="UniProtKB-KW"/>
</dbReference>
<dbReference type="InterPro" id="IPR017452">
    <property type="entry name" value="GPCR_Rhodpsn_7TM"/>
</dbReference>
<keyword evidence="2 8" id="KW-0812">Transmembrane</keyword>
<evidence type="ECO:0000256" key="1">
    <source>
        <dbReference type="ARBA" id="ARBA00004141"/>
    </source>
</evidence>
<keyword evidence="5 8" id="KW-0472">Membrane</keyword>
<feature type="transmembrane region" description="Helical" evidence="8">
    <location>
        <begin position="49"/>
        <end position="68"/>
    </location>
</feature>
<feature type="transmembrane region" description="Helical" evidence="8">
    <location>
        <begin position="88"/>
        <end position="108"/>
    </location>
</feature>
<dbReference type="Pfam" id="PF00001">
    <property type="entry name" value="7tm_1"/>
    <property type="match status" value="1"/>
</dbReference>
<feature type="transmembrane region" description="Helical" evidence="8">
    <location>
        <begin position="323"/>
        <end position="343"/>
    </location>
</feature>
<keyword evidence="6" id="KW-0675">Receptor</keyword>
<dbReference type="PRINTS" id="PR00237">
    <property type="entry name" value="GPCRRHODOPSN"/>
</dbReference>
<reference evidence="10" key="1">
    <citation type="submission" date="2022-08" db="UniProtKB">
        <authorList>
            <consortium name="EnsemblMetazoa"/>
        </authorList>
    </citation>
    <scope>IDENTIFICATION</scope>
    <source>
        <strain evidence="10">05x7-T-G4-1.051#20</strain>
    </source>
</reference>
<evidence type="ECO:0000259" key="9">
    <source>
        <dbReference type="PROSITE" id="PS50262"/>
    </source>
</evidence>
<feature type="transmembrane region" description="Helical" evidence="8">
    <location>
        <begin position="292"/>
        <end position="311"/>
    </location>
</feature>
<evidence type="ECO:0000256" key="4">
    <source>
        <dbReference type="ARBA" id="ARBA00023040"/>
    </source>
</evidence>
<dbReference type="Gene3D" id="1.20.1070.10">
    <property type="entry name" value="Rhodopsin 7-helix transmembrane proteins"/>
    <property type="match status" value="1"/>
</dbReference>
<keyword evidence="3 8" id="KW-1133">Transmembrane helix</keyword>
<dbReference type="PROSITE" id="PS50262">
    <property type="entry name" value="G_PROTEIN_RECEP_F1_2"/>
    <property type="match status" value="1"/>
</dbReference>
<dbReference type="Proteomes" id="UP000005408">
    <property type="component" value="Unassembled WGS sequence"/>
</dbReference>
<feature type="transmembrane region" description="Helical" evidence="8">
    <location>
        <begin position="129"/>
        <end position="151"/>
    </location>
</feature>
<evidence type="ECO:0000256" key="8">
    <source>
        <dbReference type="SAM" id="Phobius"/>
    </source>
</evidence>
<comment type="subcellular location">
    <subcellularLocation>
        <location evidence="1">Membrane</location>
        <topology evidence="1">Multi-pass membrane protein</topology>
    </subcellularLocation>
</comment>
<dbReference type="EnsemblMetazoa" id="G6030.2">
    <property type="protein sequence ID" value="G6030.2:cds"/>
    <property type="gene ID" value="G6030"/>
</dbReference>
<dbReference type="SUPFAM" id="SSF81321">
    <property type="entry name" value="Family A G protein-coupled receptor-like"/>
    <property type="match status" value="1"/>
</dbReference>
<dbReference type="InterPro" id="IPR000276">
    <property type="entry name" value="GPCR_Rhodpsn"/>
</dbReference>
<keyword evidence="7" id="KW-0807">Transducer</keyword>
<evidence type="ECO:0000256" key="2">
    <source>
        <dbReference type="ARBA" id="ARBA00022692"/>
    </source>
</evidence>
<protein>
    <recommendedName>
        <fullName evidence="9">G-protein coupled receptors family 1 profile domain-containing protein</fullName>
    </recommendedName>
</protein>
<dbReference type="AlphaFoldDB" id="A0A8W8NNG4"/>
<evidence type="ECO:0000256" key="3">
    <source>
        <dbReference type="ARBA" id="ARBA00022989"/>
    </source>
</evidence>
<evidence type="ECO:0000313" key="11">
    <source>
        <dbReference type="Proteomes" id="UP000005408"/>
    </source>
</evidence>
<accession>A0A8W8NNG4</accession>
<evidence type="ECO:0000256" key="7">
    <source>
        <dbReference type="ARBA" id="ARBA00023224"/>
    </source>
</evidence>
<keyword evidence="11" id="KW-1185">Reference proteome</keyword>
<feature type="transmembrane region" description="Helical" evidence="8">
    <location>
        <begin position="178"/>
        <end position="206"/>
    </location>
</feature>
<dbReference type="CDD" id="cd00637">
    <property type="entry name" value="7tm_classA_rhodopsin-like"/>
    <property type="match status" value="1"/>
</dbReference>
<sequence length="562" mass="64009">MDDLEYTEFMAEYLPIFIYLLILGVVGTIGNFHVLLVYSLRYKPSNHRIFILCLAVVDFCSCTVSIPFEMYDIRHRYTFTASWACKVFRFLNHTTSVSSGFLLGLIALERFRKACQPTKCQMTVKQAKISCILTVLFSSILAIPAVVIYGANVSDTFHPGVLGSDCTSLNKYKSFFKIYSGALLLFATCVFIICIIVYVFVGKVLYRQMQFRKKLQLRRSKLNALSSVSLNARCSTTKLTNGSMASLHKIEIEEDPSSLNNDHLKINKNISGNIHGSQLQKKKTKISRSRRITLMFLVATSVSYLCYLPNTVFSVVKVFDKEAFHAVTVKLGASVYIFLRLYFISNVTNPIVYGFMDERFREECWTRTNLGGSNNKHDNCQHGELDEDRQWLREGSRAHKLFKEVVESKFLLKDVSKLSPLHQTYSLEVYHSVVNSFAPKTTHVFYRAMMTRLCVSALHFNENGRRHQAVTKEGASQWQLSFPKGKKGEHAVVKPHKTPITYDYVDILRLNLVERRRQIPSCPAATQDGKASLGYQPPPLTSAYAAVNKDQLIATRRTRFAR</sequence>
<feature type="transmembrane region" description="Helical" evidence="8">
    <location>
        <begin position="16"/>
        <end position="37"/>
    </location>
</feature>
<dbReference type="PANTHER" id="PTHR24238:SF47">
    <property type="entry name" value="ECDYSTEROIDS_DOPAMINE RECEPTOR-RELATED"/>
    <property type="match status" value="1"/>
</dbReference>
<dbReference type="PANTHER" id="PTHR24238">
    <property type="entry name" value="G-PROTEIN COUPLED RECEPTOR"/>
    <property type="match status" value="1"/>
</dbReference>
<evidence type="ECO:0000313" key="10">
    <source>
        <dbReference type="EnsemblMetazoa" id="G6030.2:cds"/>
    </source>
</evidence>
<organism evidence="10 11">
    <name type="scientific">Magallana gigas</name>
    <name type="common">Pacific oyster</name>
    <name type="synonym">Crassostrea gigas</name>
    <dbReference type="NCBI Taxonomy" id="29159"/>
    <lineage>
        <taxon>Eukaryota</taxon>
        <taxon>Metazoa</taxon>
        <taxon>Spiralia</taxon>
        <taxon>Lophotrochozoa</taxon>
        <taxon>Mollusca</taxon>
        <taxon>Bivalvia</taxon>
        <taxon>Autobranchia</taxon>
        <taxon>Pteriomorphia</taxon>
        <taxon>Ostreida</taxon>
        <taxon>Ostreoidea</taxon>
        <taxon>Ostreidae</taxon>
        <taxon>Magallana</taxon>
    </lineage>
</organism>
<evidence type="ECO:0000256" key="6">
    <source>
        <dbReference type="ARBA" id="ARBA00023170"/>
    </source>
</evidence>
<evidence type="ECO:0000256" key="5">
    <source>
        <dbReference type="ARBA" id="ARBA00023136"/>
    </source>
</evidence>
<name>A0A8W8NNG4_MAGGI</name>
<proteinExistence type="predicted"/>
<keyword evidence="4" id="KW-0297">G-protein coupled receptor</keyword>
<dbReference type="GO" id="GO:0016020">
    <property type="term" value="C:membrane"/>
    <property type="evidence" value="ECO:0007669"/>
    <property type="project" value="UniProtKB-SubCell"/>
</dbReference>